<accession>A0AAF0F8S2</accession>
<feature type="region of interest" description="Disordered" evidence="1">
    <location>
        <begin position="324"/>
        <end position="344"/>
    </location>
</feature>
<dbReference type="InterPro" id="IPR040202">
    <property type="entry name" value="Brl1/Brr6"/>
</dbReference>
<sequence length="344" mass="38840">MVYARGTQAPMDLDWTSDRTSVFDMDRETLADVSLMDVEENIPVQPSTQMDQADNTRAMPSAVIDPRLSTDPDTSSLNQNESQNQHATQLSIKSRNTVDEDDDSLDGDTSVIVREPRRAPRKSKRSFSERARDYFRSGRENHHRSQPGLMERPEVFLTYAQVIFNASLLLVFLYLLFCMVYTVQRDVSQKVREYEIEYLGEIKACSAAYDANRCGTPLQAPALTEACVTWERCAARDPTVVGRARVTAETFAEILNGFVDVVSWKTMVGNDVLIQLFSLLTLSIVIGATNSTLSFFRNTADSRAGLANGNASYPASYYPHYSIQQDWDRPGPRKQIRDRHSHDE</sequence>
<keyword evidence="2" id="KW-0472">Membrane</keyword>
<feature type="region of interest" description="Disordered" evidence="1">
    <location>
        <begin position="64"/>
        <end position="146"/>
    </location>
</feature>
<keyword evidence="5" id="KW-1185">Reference proteome</keyword>
<evidence type="ECO:0000256" key="2">
    <source>
        <dbReference type="SAM" id="Phobius"/>
    </source>
</evidence>
<dbReference type="Pfam" id="PF10104">
    <property type="entry name" value="Brr6_like_C_C"/>
    <property type="match status" value="1"/>
</dbReference>
<evidence type="ECO:0000313" key="4">
    <source>
        <dbReference type="EMBL" id="WFD45336.1"/>
    </source>
</evidence>
<dbReference type="SMART" id="SM01042">
    <property type="entry name" value="Brr6_like_C_C"/>
    <property type="match status" value="1"/>
</dbReference>
<keyword evidence="2" id="KW-1133">Transmembrane helix</keyword>
<proteinExistence type="predicted"/>
<keyword evidence="2" id="KW-0812">Transmembrane</keyword>
<dbReference type="EMBL" id="CP118382">
    <property type="protein sequence ID" value="WFD45336.1"/>
    <property type="molecule type" value="Genomic_DNA"/>
</dbReference>
<protein>
    <recommendedName>
        <fullName evidence="3">Brl1/Brr6 domain-containing protein</fullName>
    </recommendedName>
</protein>
<feature type="compositionally biased region" description="Polar residues" evidence="1">
    <location>
        <begin position="71"/>
        <end position="95"/>
    </location>
</feature>
<dbReference type="InterPro" id="IPR018767">
    <property type="entry name" value="Brl1/Brr6_dom"/>
</dbReference>
<dbReference type="GO" id="GO:0055088">
    <property type="term" value="P:lipid homeostasis"/>
    <property type="evidence" value="ECO:0007669"/>
    <property type="project" value="InterPro"/>
</dbReference>
<dbReference type="GO" id="GO:0031965">
    <property type="term" value="C:nuclear membrane"/>
    <property type="evidence" value="ECO:0007669"/>
    <property type="project" value="InterPro"/>
</dbReference>
<feature type="compositionally biased region" description="Basic and acidic residues" evidence="1">
    <location>
        <begin position="126"/>
        <end position="140"/>
    </location>
</feature>
<reference evidence="4" key="1">
    <citation type="submission" date="2023-02" db="EMBL/GenBank/DDBJ databases">
        <title>Mating type loci evolution in Malassezia.</title>
        <authorList>
            <person name="Coelho M.A."/>
        </authorList>
    </citation>
    <scope>NUCLEOTIDE SEQUENCE</scope>
    <source>
        <strain evidence="4">CBS 14136</strain>
    </source>
</reference>
<dbReference type="GO" id="GO:0006998">
    <property type="term" value="P:nuclear envelope organization"/>
    <property type="evidence" value="ECO:0007669"/>
    <property type="project" value="InterPro"/>
</dbReference>
<dbReference type="PANTHER" id="PTHR28136">
    <property type="entry name" value="NUCLEUS EXPORT PROTEIN BRR6"/>
    <property type="match status" value="1"/>
</dbReference>
<name>A0AAF0F8S2_9BASI</name>
<dbReference type="Proteomes" id="UP001214628">
    <property type="component" value="Chromosome 8"/>
</dbReference>
<dbReference type="PANTHER" id="PTHR28136:SF1">
    <property type="entry name" value="NUCLEUS EXPORT PROTEIN BRL1"/>
    <property type="match status" value="1"/>
</dbReference>
<dbReference type="AlphaFoldDB" id="A0AAF0F8S2"/>
<evidence type="ECO:0000313" key="5">
    <source>
        <dbReference type="Proteomes" id="UP001214628"/>
    </source>
</evidence>
<evidence type="ECO:0000256" key="1">
    <source>
        <dbReference type="SAM" id="MobiDB-lite"/>
    </source>
</evidence>
<evidence type="ECO:0000259" key="3">
    <source>
        <dbReference type="SMART" id="SM01042"/>
    </source>
</evidence>
<feature type="domain" description="Brl1/Brr6" evidence="3">
    <location>
        <begin position="156"/>
        <end position="297"/>
    </location>
</feature>
<feature type="transmembrane region" description="Helical" evidence="2">
    <location>
        <begin position="162"/>
        <end position="183"/>
    </location>
</feature>
<gene>
    <name evidence="4" type="ORF">MPSI1_004018</name>
</gene>
<organism evidence="4 5">
    <name type="scientific">Malassezia psittaci</name>
    <dbReference type="NCBI Taxonomy" id="1821823"/>
    <lineage>
        <taxon>Eukaryota</taxon>
        <taxon>Fungi</taxon>
        <taxon>Dikarya</taxon>
        <taxon>Basidiomycota</taxon>
        <taxon>Ustilaginomycotina</taxon>
        <taxon>Malasseziomycetes</taxon>
        <taxon>Malasseziales</taxon>
        <taxon>Malasseziaceae</taxon>
        <taxon>Malassezia</taxon>
    </lineage>
</organism>
<feature type="transmembrane region" description="Helical" evidence="2">
    <location>
        <begin position="272"/>
        <end position="296"/>
    </location>
</feature>